<protein>
    <submittedName>
        <fullName evidence="1">Uncharacterized protein</fullName>
    </submittedName>
</protein>
<accession>A0A5K3FW43</accession>
<proteinExistence type="predicted"/>
<dbReference type="AlphaFoldDB" id="A0A5K3FW43"/>
<name>A0A5K3FW43_MESCO</name>
<evidence type="ECO:0000313" key="1">
    <source>
        <dbReference type="WBParaSite" id="MCU_012155-RA"/>
    </source>
</evidence>
<sequence>MNDNSTQIFLSPRLLALNSHKVPGPFHFHLQTHLPGRQIGHSLLRYHLLTATSQ</sequence>
<dbReference type="WBParaSite" id="MCU_012155-RA">
    <property type="protein sequence ID" value="MCU_012155-RA"/>
    <property type="gene ID" value="MCU_012155"/>
</dbReference>
<organism evidence="1">
    <name type="scientific">Mesocestoides corti</name>
    <name type="common">Flatworm</name>
    <dbReference type="NCBI Taxonomy" id="53468"/>
    <lineage>
        <taxon>Eukaryota</taxon>
        <taxon>Metazoa</taxon>
        <taxon>Spiralia</taxon>
        <taxon>Lophotrochozoa</taxon>
        <taxon>Platyhelminthes</taxon>
        <taxon>Cestoda</taxon>
        <taxon>Eucestoda</taxon>
        <taxon>Cyclophyllidea</taxon>
        <taxon>Mesocestoididae</taxon>
        <taxon>Mesocestoides</taxon>
    </lineage>
</organism>
<reference evidence="1" key="1">
    <citation type="submission" date="2019-11" db="UniProtKB">
        <authorList>
            <consortium name="WormBaseParasite"/>
        </authorList>
    </citation>
    <scope>IDENTIFICATION</scope>
</reference>